<dbReference type="SUPFAM" id="SSF53756">
    <property type="entry name" value="UDP-Glycosyltransferase/glycogen phosphorylase"/>
    <property type="match status" value="1"/>
</dbReference>
<dbReference type="GO" id="GO:0016757">
    <property type="term" value="F:glycosyltransferase activity"/>
    <property type="evidence" value="ECO:0007669"/>
    <property type="project" value="UniProtKB-KW"/>
</dbReference>
<name>A0AAJ5SJX9_MICMQ</name>
<dbReference type="InterPro" id="IPR028098">
    <property type="entry name" value="Glyco_trans_4-like_N"/>
</dbReference>
<gene>
    <name evidence="4" type="ORF">PWF71_10715</name>
</gene>
<dbReference type="Pfam" id="PF13439">
    <property type="entry name" value="Glyco_transf_4"/>
    <property type="match status" value="1"/>
</dbReference>
<evidence type="ECO:0000313" key="5">
    <source>
        <dbReference type="Proteomes" id="UP001214756"/>
    </source>
</evidence>
<dbReference type="Gene3D" id="3.40.50.2000">
    <property type="entry name" value="Glycogen Phosphorylase B"/>
    <property type="match status" value="2"/>
</dbReference>
<evidence type="ECO:0000256" key="1">
    <source>
        <dbReference type="ARBA" id="ARBA00022676"/>
    </source>
</evidence>
<dbReference type="AlphaFoldDB" id="A0AAJ5SJX9"/>
<keyword evidence="2" id="KW-0808">Transferase</keyword>
<proteinExistence type="predicted"/>
<dbReference type="Proteomes" id="UP001214756">
    <property type="component" value="Chromosome"/>
</dbReference>
<accession>A0AAJ5SJX9</accession>
<evidence type="ECO:0000313" key="4">
    <source>
        <dbReference type="EMBL" id="WEF19772.1"/>
    </source>
</evidence>
<dbReference type="Pfam" id="PF13692">
    <property type="entry name" value="Glyco_trans_1_4"/>
    <property type="match status" value="1"/>
</dbReference>
<organism evidence="4 5">
    <name type="scientific">Microbacterium maritypicum</name>
    <name type="common">Microbacterium liquefaciens</name>
    <dbReference type="NCBI Taxonomy" id="33918"/>
    <lineage>
        <taxon>Bacteria</taxon>
        <taxon>Bacillati</taxon>
        <taxon>Actinomycetota</taxon>
        <taxon>Actinomycetes</taxon>
        <taxon>Micrococcales</taxon>
        <taxon>Microbacteriaceae</taxon>
        <taxon>Microbacterium</taxon>
    </lineage>
</organism>
<dbReference type="CDD" id="cd03801">
    <property type="entry name" value="GT4_PimA-like"/>
    <property type="match status" value="1"/>
</dbReference>
<dbReference type="PANTHER" id="PTHR45871">
    <property type="entry name" value="N-ACETYLGLUCOSAMINYL-PHOSPHATIDYLINOSITOL BIOSYNTHETIC PROTEIN"/>
    <property type="match status" value="1"/>
</dbReference>
<dbReference type="EMBL" id="CP118606">
    <property type="protein sequence ID" value="WEF19772.1"/>
    <property type="molecule type" value="Genomic_DNA"/>
</dbReference>
<sequence>MRFAFAVNNFPPRVGGVETHVHSLVVALQSAGHTAVVITVGGGPVGTHVEEGVRVIRLPERFRVGDVLGFPPVGTTRRLRRLLAEERVDVVSVHTRFFPMTWIGLRAASRASVPVVHTEHGSGHVVSSSPVITLASRLVDRTIGRFVLRRADEVVGVSESVVGFVQRLSGRRARVFYNAIEPASTDGRRHGDKPHVVFVGRLVPGKGAEDFVDTVAALRRRGIDVAATMLGDGPERASIRSRIDRHGLAEVVEMRGRVPASAVRSTLAGAVLVNPTVLAEGFQTTLLEALAERGSIVTYEVPGAGVLREQGHPVVIVQQHDPEALASAVSEMLAQEWPVVPLDGWYWKDRAEEYERIVEGVKR</sequence>
<keyword evidence="1" id="KW-0328">Glycosyltransferase</keyword>
<evidence type="ECO:0000259" key="3">
    <source>
        <dbReference type="Pfam" id="PF13439"/>
    </source>
</evidence>
<evidence type="ECO:0000256" key="2">
    <source>
        <dbReference type="ARBA" id="ARBA00022679"/>
    </source>
</evidence>
<dbReference type="RefSeq" id="WP_275092789.1">
    <property type="nucleotide sequence ID" value="NZ_CP118606.1"/>
</dbReference>
<reference evidence="4" key="1">
    <citation type="submission" date="2023-02" db="EMBL/GenBank/DDBJ databases">
        <title>Genome sequence of Microbacterium liquefaciens B1075.</title>
        <authorList>
            <person name="Cao J."/>
            <person name="Li X."/>
        </authorList>
    </citation>
    <scope>NUCLEOTIDE SEQUENCE</scope>
    <source>
        <strain evidence="4">B1075</strain>
    </source>
</reference>
<feature type="domain" description="Glycosyltransferase subfamily 4-like N-terminal" evidence="3">
    <location>
        <begin position="14"/>
        <end position="182"/>
    </location>
</feature>
<protein>
    <submittedName>
        <fullName evidence="4">Glycosyltransferase family 4 protein</fullName>
    </submittedName>
</protein>
<dbReference type="PANTHER" id="PTHR45871:SF1">
    <property type="entry name" value="PHOSPHATIDYLINOSITOL N-ACETYLGLUCOSAMINYLTRANSFERASE SUBUNIT A"/>
    <property type="match status" value="1"/>
</dbReference>